<reference evidence="4 5" key="1">
    <citation type="submission" date="2024-06" db="EMBL/GenBank/DDBJ databases">
        <title>A chromosome level genome sequence of Diviner's sage (Salvia divinorum).</title>
        <authorList>
            <person name="Ford S.A."/>
            <person name="Ro D.-K."/>
            <person name="Ness R.W."/>
            <person name="Phillips M.A."/>
        </authorList>
    </citation>
    <scope>NUCLEOTIDE SEQUENCE [LARGE SCALE GENOMIC DNA]</scope>
    <source>
        <strain evidence="4">SAF-2024a</strain>
        <tissue evidence="4">Leaf</tissue>
    </source>
</reference>
<dbReference type="EMBL" id="JBEAFC010000004">
    <property type="protein sequence ID" value="KAL1559516.1"/>
    <property type="molecule type" value="Genomic_DNA"/>
</dbReference>
<keyword evidence="1" id="KW-0862">Zinc</keyword>
<evidence type="ECO:0000313" key="5">
    <source>
        <dbReference type="Proteomes" id="UP001567538"/>
    </source>
</evidence>
<keyword evidence="1" id="KW-0479">Metal-binding</keyword>
<protein>
    <recommendedName>
        <fullName evidence="3">CCHC-type domain-containing protein</fullName>
    </recommendedName>
</protein>
<evidence type="ECO:0000313" key="4">
    <source>
        <dbReference type="EMBL" id="KAL1559516.1"/>
    </source>
</evidence>
<proteinExistence type="predicted"/>
<accession>A0ABD1HSR8</accession>
<sequence>MVKLYENVLYPINGMENWTKISEVAFELEPPRTKKQRGRPRKKRTELPVVMIQADGVQRLQRHVVAKCGRCGGTGHNKRTCTNDLINPSSVRLPQNENQSQPQSHPQAQTSSQASQTRGPFPPPVSIPRKPRSKAQRCGRRGNKD</sequence>
<keyword evidence="5" id="KW-1185">Reference proteome</keyword>
<feature type="compositionally biased region" description="Polar residues" evidence="2">
    <location>
        <begin position="80"/>
        <end position="98"/>
    </location>
</feature>
<evidence type="ECO:0000259" key="3">
    <source>
        <dbReference type="PROSITE" id="PS50158"/>
    </source>
</evidence>
<keyword evidence="1" id="KW-0863">Zinc-finger</keyword>
<dbReference type="Proteomes" id="UP001567538">
    <property type="component" value="Unassembled WGS sequence"/>
</dbReference>
<dbReference type="GO" id="GO:0008270">
    <property type="term" value="F:zinc ion binding"/>
    <property type="evidence" value="ECO:0007669"/>
    <property type="project" value="UniProtKB-KW"/>
</dbReference>
<comment type="caution">
    <text evidence="4">The sequence shown here is derived from an EMBL/GenBank/DDBJ whole genome shotgun (WGS) entry which is preliminary data.</text>
</comment>
<feature type="domain" description="CCHC-type" evidence="3">
    <location>
        <begin position="67"/>
        <end position="83"/>
    </location>
</feature>
<organism evidence="4 5">
    <name type="scientific">Salvia divinorum</name>
    <name type="common">Maria pastora</name>
    <name type="synonym">Diviner's sage</name>
    <dbReference type="NCBI Taxonomy" id="28513"/>
    <lineage>
        <taxon>Eukaryota</taxon>
        <taxon>Viridiplantae</taxon>
        <taxon>Streptophyta</taxon>
        <taxon>Embryophyta</taxon>
        <taxon>Tracheophyta</taxon>
        <taxon>Spermatophyta</taxon>
        <taxon>Magnoliopsida</taxon>
        <taxon>eudicotyledons</taxon>
        <taxon>Gunneridae</taxon>
        <taxon>Pentapetalae</taxon>
        <taxon>asterids</taxon>
        <taxon>lamiids</taxon>
        <taxon>Lamiales</taxon>
        <taxon>Lamiaceae</taxon>
        <taxon>Nepetoideae</taxon>
        <taxon>Mentheae</taxon>
        <taxon>Salviinae</taxon>
        <taxon>Salvia</taxon>
        <taxon>Salvia subgen. Calosphace</taxon>
    </lineage>
</organism>
<gene>
    <name evidence="4" type="ORF">AAHA92_09851</name>
</gene>
<dbReference type="AlphaFoldDB" id="A0ABD1HSR8"/>
<evidence type="ECO:0000256" key="1">
    <source>
        <dbReference type="PROSITE-ProRule" id="PRU00047"/>
    </source>
</evidence>
<feature type="compositionally biased region" description="Basic residues" evidence="2">
    <location>
        <begin position="129"/>
        <end position="145"/>
    </location>
</feature>
<dbReference type="InterPro" id="IPR001878">
    <property type="entry name" value="Znf_CCHC"/>
</dbReference>
<evidence type="ECO:0000256" key="2">
    <source>
        <dbReference type="SAM" id="MobiDB-lite"/>
    </source>
</evidence>
<feature type="region of interest" description="Disordered" evidence="2">
    <location>
        <begin position="70"/>
        <end position="145"/>
    </location>
</feature>
<name>A0ABD1HSR8_SALDI</name>
<dbReference type="PROSITE" id="PS50158">
    <property type="entry name" value="ZF_CCHC"/>
    <property type="match status" value="1"/>
</dbReference>
<feature type="compositionally biased region" description="Low complexity" evidence="2">
    <location>
        <begin position="99"/>
        <end position="117"/>
    </location>
</feature>